<keyword evidence="2" id="KW-0175">Coiled coil</keyword>
<keyword evidence="1" id="KW-0863">Zinc-finger</keyword>
<sequence>MASNWNVCGVCELRNISKQSVIWCSDCDEGLCDDCKEHHGLSKGSRNHNTVTIAEYQKLPSNVIQIAQSCKKHDQKYQIFCKKHDCPCCKKCIVEDHNKCEDFKDIDYVIGGIKSSNAFENIEKTLIEVKEHIERIRKDREDNLASLKEQKKNIGMEIQKAKTSINNHLDQLHQTLLRELDKAEETESKKIRQLLNEVEKQEKEIEEFQAELANINQYASELQTFLAAKDMERDLAKKESFVQSIIKSGKLNHSQISWNIENMLENFAIDIKSFGEIIVDNEPNKFIKVDRRINRLNR</sequence>
<keyword evidence="1" id="KW-0479">Metal-binding</keyword>
<proteinExistence type="predicted"/>
<feature type="domain" description="B box-type" evidence="3">
    <location>
        <begin position="3"/>
        <end position="53"/>
    </location>
</feature>
<keyword evidence="1" id="KW-0862">Zinc</keyword>
<gene>
    <name evidence="4" type="ORF">MEDL_39258</name>
</gene>
<evidence type="ECO:0000259" key="3">
    <source>
        <dbReference type="PROSITE" id="PS50119"/>
    </source>
</evidence>
<evidence type="ECO:0000256" key="2">
    <source>
        <dbReference type="SAM" id="Coils"/>
    </source>
</evidence>
<dbReference type="PANTHER" id="PTHR25462:SF296">
    <property type="entry name" value="MEIOTIC P26, ISOFORM F"/>
    <property type="match status" value="1"/>
</dbReference>
<comment type="caution">
    <text evidence="4">The sequence shown here is derived from an EMBL/GenBank/DDBJ whole genome shotgun (WGS) entry which is preliminary data.</text>
</comment>
<dbReference type="OrthoDB" id="6121460at2759"/>
<reference evidence="4" key="1">
    <citation type="submission" date="2021-03" db="EMBL/GenBank/DDBJ databases">
        <authorList>
            <person name="Bekaert M."/>
        </authorList>
    </citation>
    <scope>NUCLEOTIDE SEQUENCE</scope>
</reference>
<dbReference type="PANTHER" id="PTHR25462">
    <property type="entry name" value="BONUS, ISOFORM C-RELATED"/>
    <property type="match status" value="1"/>
</dbReference>
<protein>
    <recommendedName>
        <fullName evidence="3">B box-type domain-containing protein</fullName>
    </recommendedName>
</protein>
<dbReference type="Proteomes" id="UP000683360">
    <property type="component" value="Unassembled WGS sequence"/>
</dbReference>
<dbReference type="EMBL" id="CAJPWZ010001875">
    <property type="protein sequence ID" value="CAG2226157.1"/>
    <property type="molecule type" value="Genomic_DNA"/>
</dbReference>
<dbReference type="Gene3D" id="3.30.160.60">
    <property type="entry name" value="Classic Zinc Finger"/>
    <property type="match status" value="1"/>
</dbReference>
<accession>A0A8S3T5I1</accession>
<evidence type="ECO:0000313" key="5">
    <source>
        <dbReference type="Proteomes" id="UP000683360"/>
    </source>
</evidence>
<dbReference type="Pfam" id="PF22586">
    <property type="entry name" value="ANCHR-like_BBOX"/>
    <property type="match status" value="1"/>
</dbReference>
<dbReference type="GO" id="GO:0008270">
    <property type="term" value="F:zinc ion binding"/>
    <property type="evidence" value="ECO:0007669"/>
    <property type="project" value="UniProtKB-KW"/>
</dbReference>
<name>A0A8S3T5I1_MYTED</name>
<dbReference type="InterPro" id="IPR000315">
    <property type="entry name" value="Znf_B-box"/>
</dbReference>
<dbReference type="CDD" id="cd19757">
    <property type="entry name" value="Bbox1"/>
    <property type="match status" value="1"/>
</dbReference>
<feature type="coiled-coil region" evidence="2">
    <location>
        <begin position="119"/>
        <end position="218"/>
    </location>
</feature>
<evidence type="ECO:0000313" key="4">
    <source>
        <dbReference type="EMBL" id="CAG2226157.1"/>
    </source>
</evidence>
<dbReference type="PROSITE" id="PS50119">
    <property type="entry name" value="ZF_BBOX"/>
    <property type="match status" value="1"/>
</dbReference>
<dbReference type="InterPro" id="IPR047153">
    <property type="entry name" value="TRIM45/56/19-like"/>
</dbReference>
<dbReference type="AlphaFoldDB" id="A0A8S3T5I1"/>
<organism evidence="4 5">
    <name type="scientific">Mytilus edulis</name>
    <name type="common">Blue mussel</name>
    <dbReference type="NCBI Taxonomy" id="6550"/>
    <lineage>
        <taxon>Eukaryota</taxon>
        <taxon>Metazoa</taxon>
        <taxon>Spiralia</taxon>
        <taxon>Lophotrochozoa</taxon>
        <taxon>Mollusca</taxon>
        <taxon>Bivalvia</taxon>
        <taxon>Autobranchia</taxon>
        <taxon>Pteriomorphia</taxon>
        <taxon>Mytilida</taxon>
        <taxon>Mytiloidea</taxon>
        <taxon>Mytilidae</taxon>
        <taxon>Mytilinae</taxon>
        <taxon>Mytilus</taxon>
    </lineage>
</organism>
<evidence type="ECO:0000256" key="1">
    <source>
        <dbReference type="PROSITE-ProRule" id="PRU00024"/>
    </source>
</evidence>
<keyword evidence="5" id="KW-1185">Reference proteome</keyword>